<keyword evidence="4 12" id="KW-0808">Transferase</keyword>
<evidence type="ECO:0000313" key="14">
    <source>
        <dbReference type="EMBL" id="SUY28668.1"/>
    </source>
</evidence>
<comment type="cofactor">
    <cofactor evidence="12">
        <name>Mg(2+)</name>
        <dbReference type="ChEBI" id="CHEBI:18420"/>
    </cofactor>
    <text evidence="12">Requires a divalent cation, most likely magnesium in vivo, as an electrophilic catalyst to aid phosphoryl group transfer. It is the chelate of the metal and the nucleotide that is the actual substrate.</text>
</comment>
<feature type="binding site" evidence="12">
    <location>
        <position position="281"/>
    </location>
    <ligand>
        <name>K(+)</name>
        <dbReference type="ChEBI" id="CHEBI:29103"/>
    </ligand>
</feature>
<proteinExistence type="inferred from homology"/>
<dbReference type="Pfam" id="PF00294">
    <property type="entry name" value="PfkB"/>
    <property type="match status" value="1"/>
</dbReference>
<reference evidence="14 15" key="1">
    <citation type="submission" date="2018-06" db="EMBL/GenBank/DDBJ databases">
        <authorList>
            <consortium name="Pathogen Informatics"/>
            <person name="Doyle S."/>
        </authorList>
    </citation>
    <scope>NUCLEOTIDE SEQUENCE [LARGE SCALE GENOMIC DNA]</scope>
    <source>
        <strain evidence="14 15">NCTC10684</strain>
    </source>
</reference>
<comment type="subcellular location">
    <subcellularLocation>
        <location evidence="12">Cytoplasm</location>
    </subcellularLocation>
</comment>
<comment type="pathway">
    <text evidence="12">Carbohydrate metabolism; D-ribose degradation; D-ribose 5-phosphate from beta-D-ribopyranose: step 2/2.</text>
</comment>
<dbReference type="HAMAP" id="MF_01987">
    <property type="entry name" value="Ribokinase"/>
    <property type="match status" value="1"/>
</dbReference>
<dbReference type="CDD" id="cd01174">
    <property type="entry name" value="ribokinase"/>
    <property type="match status" value="1"/>
</dbReference>
<dbReference type="PANTHER" id="PTHR10584:SF166">
    <property type="entry name" value="RIBOKINASE"/>
    <property type="match status" value="1"/>
</dbReference>
<dbReference type="GO" id="GO:0005737">
    <property type="term" value="C:cytoplasm"/>
    <property type="evidence" value="ECO:0007669"/>
    <property type="project" value="UniProtKB-SubCell"/>
</dbReference>
<dbReference type="GO" id="GO:0005524">
    <property type="term" value="F:ATP binding"/>
    <property type="evidence" value="ECO:0007669"/>
    <property type="project" value="UniProtKB-UniRule"/>
</dbReference>
<evidence type="ECO:0000256" key="7">
    <source>
        <dbReference type="ARBA" id="ARBA00022777"/>
    </source>
</evidence>
<keyword evidence="12" id="KW-0963">Cytoplasm</keyword>
<comment type="similarity">
    <text evidence="12">Belongs to the carbohydrate kinase PfkB family. Ribokinase subfamily.</text>
</comment>
<comment type="catalytic activity">
    <reaction evidence="12">
        <text>D-ribose + ATP = D-ribose 5-phosphate + ADP + H(+)</text>
        <dbReference type="Rhea" id="RHEA:13697"/>
        <dbReference type="ChEBI" id="CHEBI:15378"/>
        <dbReference type="ChEBI" id="CHEBI:30616"/>
        <dbReference type="ChEBI" id="CHEBI:47013"/>
        <dbReference type="ChEBI" id="CHEBI:78346"/>
        <dbReference type="ChEBI" id="CHEBI:456216"/>
        <dbReference type="EC" id="2.7.1.15"/>
    </reaction>
</comment>
<keyword evidence="11 12" id="KW-0119">Carbohydrate metabolism</keyword>
<dbReference type="InterPro" id="IPR011611">
    <property type="entry name" value="PfkB_dom"/>
</dbReference>
<comment type="subunit">
    <text evidence="12">Homodimer.</text>
</comment>
<comment type="similarity">
    <text evidence="1">Belongs to the carbohydrate kinase pfkB family.</text>
</comment>
<comment type="activity regulation">
    <text evidence="12">Activated by a monovalent cation that binds near, but not in, the active site. The most likely occupant of the site in vivo is potassium. Ion binding induces a conformational change that may alter substrate affinity.</text>
</comment>
<gene>
    <name evidence="14" type="primary">rbsK_3</name>
    <name evidence="12" type="synonym">rbsK</name>
    <name evidence="14" type="ORF">NCTC10684_05282</name>
</gene>
<dbReference type="AlphaFoldDB" id="A0A381IMD3"/>
<feature type="binding site" evidence="12">
    <location>
        <begin position="12"/>
        <end position="14"/>
    </location>
    <ligand>
        <name>substrate</name>
    </ligand>
</feature>
<feature type="binding site" evidence="12">
    <location>
        <position position="278"/>
    </location>
    <ligand>
        <name>K(+)</name>
        <dbReference type="ChEBI" id="CHEBI:29103"/>
    </ligand>
</feature>
<feature type="binding site" evidence="12">
    <location>
        <position position="242"/>
    </location>
    <ligand>
        <name>K(+)</name>
        <dbReference type="ChEBI" id="CHEBI:29103"/>
    </ligand>
</feature>
<dbReference type="EC" id="2.7.1.15" evidence="2 12"/>
<feature type="binding site" evidence="12">
    <location>
        <position position="240"/>
    </location>
    <ligand>
        <name>K(+)</name>
        <dbReference type="ChEBI" id="CHEBI:29103"/>
    </ligand>
</feature>
<keyword evidence="8 12" id="KW-0067">ATP-binding</keyword>
<feature type="binding site" evidence="12">
    <location>
        <begin position="40"/>
        <end position="44"/>
    </location>
    <ligand>
        <name>substrate</name>
    </ligand>
</feature>
<evidence type="ECO:0000313" key="15">
    <source>
        <dbReference type="Proteomes" id="UP000254701"/>
    </source>
</evidence>
<evidence type="ECO:0000256" key="1">
    <source>
        <dbReference type="ARBA" id="ARBA00005380"/>
    </source>
</evidence>
<evidence type="ECO:0000256" key="8">
    <source>
        <dbReference type="ARBA" id="ARBA00022840"/>
    </source>
</evidence>
<keyword evidence="7 12" id="KW-0418">Kinase</keyword>
<feature type="active site" description="Proton acceptor" evidence="12">
    <location>
        <position position="246"/>
    </location>
</feature>
<dbReference type="PANTHER" id="PTHR10584">
    <property type="entry name" value="SUGAR KINASE"/>
    <property type="match status" value="1"/>
</dbReference>
<dbReference type="GO" id="GO:0004747">
    <property type="term" value="F:ribokinase activity"/>
    <property type="evidence" value="ECO:0007669"/>
    <property type="project" value="UniProtKB-UniRule"/>
</dbReference>
<evidence type="ECO:0000256" key="4">
    <source>
        <dbReference type="ARBA" id="ARBA00022679"/>
    </source>
</evidence>
<feature type="binding site" evidence="12">
    <location>
        <position position="184"/>
    </location>
    <ligand>
        <name>ATP</name>
        <dbReference type="ChEBI" id="CHEBI:30616"/>
    </ligand>
</feature>
<dbReference type="PRINTS" id="PR00990">
    <property type="entry name" value="RIBOKINASE"/>
</dbReference>
<feature type="binding site" evidence="12">
    <location>
        <position position="246"/>
    </location>
    <ligand>
        <name>substrate</name>
    </ligand>
</feature>
<keyword evidence="9 12" id="KW-0460">Magnesium</keyword>
<protein>
    <recommendedName>
        <fullName evidence="3 12">Ribokinase</fullName>
        <shortName evidence="12">RK</shortName>
        <ecNumber evidence="2 12">2.7.1.15</ecNumber>
    </recommendedName>
</protein>
<dbReference type="SUPFAM" id="SSF53613">
    <property type="entry name" value="Ribokinase-like"/>
    <property type="match status" value="1"/>
</dbReference>
<dbReference type="InterPro" id="IPR029056">
    <property type="entry name" value="Ribokinase-like"/>
</dbReference>
<comment type="function">
    <text evidence="12">Catalyzes the phosphorylation of ribose at O-5 in a reaction requiring ATP and magnesium. The resulting D-ribose-5-phosphate can then be used either for sythesis of nucleotides, histidine, and tryptophan, or as a component of the pentose phosphate pathway.</text>
</comment>
<evidence type="ECO:0000256" key="9">
    <source>
        <dbReference type="ARBA" id="ARBA00022842"/>
    </source>
</evidence>
<dbReference type="InterPro" id="IPR011877">
    <property type="entry name" value="Ribokinase"/>
</dbReference>
<evidence type="ECO:0000256" key="3">
    <source>
        <dbReference type="ARBA" id="ARBA00016943"/>
    </source>
</evidence>
<dbReference type="Proteomes" id="UP000254701">
    <property type="component" value="Unassembled WGS sequence"/>
</dbReference>
<evidence type="ECO:0000256" key="5">
    <source>
        <dbReference type="ARBA" id="ARBA00022723"/>
    </source>
</evidence>
<comment type="caution">
    <text evidence="12">Lacks conserved residue(s) required for the propagation of feature annotation.</text>
</comment>
<sequence>MFMHAYVIGNVAVDETIRISEMPAAGASIHGSQQSRDLGGKGANQAVVMARTGLPTSLVAAFGDGFRAELIREHLAKEPVISRLFPLPGKSTDFSIVLTTPDGENVNITTTDSARNFPVADAVSLLAGAAPKDLAVLQGNLSDEATRGVLEAARARNMVTAFNPSPLRPFFGSLWSLVDIAFLNEGEALALTGTSGEDAARKLLASGVREVVLTFGGDGALLATEDGVVRVPAVPCEVVDTTGAGDTFMAVALASAALRVTRLDRTAIEHASQAAAITVARPGTRSAFPSAQQLASIMASR</sequence>
<feature type="binding site" evidence="12">
    <location>
        <begin position="214"/>
        <end position="219"/>
    </location>
    <ligand>
        <name>ATP</name>
        <dbReference type="ChEBI" id="CHEBI:30616"/>
    </ligand>
</feature>
<dbReference type="Gene3D" id="3.40.1190.20">
    <property type="match status" value="1"/>
</dbReference>
<feature type="binding site" evidence="12">
    <location>
        <position position="283"/>
    </location>
    <ligand>
        <name>K(+)</name>
        <dbReference type="ChEBI" id="CHEBI:29103"/>
    </ligand>
</feature>
<name>A0A381IMD3_AMIAI</name>
<dbReference type="EMBL" id="UFSM01000002">
    <property type="protein sequence ID" value="SUY28668.1"/>
    <property type="molecule type" value="Genomic_DNA"/>
</dbReference>
<evidence type="ECO:0000256" key="2">
    <source>
        <dbReference type="ARBA" id="ARBA00012035"/>
    </source>
</evidence>
<dbReference type="UniPathway" id="UPA00916">
    <property type="reaction ID" value="UER00889"/>
</dbReference>
<dbReference type="PROSITE" id="PS00583">
    <property type="entry name" value="PFKB_KINASES_1"/>
    <property type="match status" value="1"/>
</dbReference>
<dbReference type="GO" id="GO:0046872">
    <property type="term" value="F:metal ion binding"/>
    <property type="evidence" value="ECO:0007669"/>
    <property type="project" value="UniProtKB-KW"/>
</dbReference>
<evidence type="ECO:0000256" key="12">
    <source>
        <dbReference type="HAMAP-Rule" id="MF_01987"/>
    </source>
</evidence>
<evidence type="ECO:0000256" key="11">
    <source>
        <dbReference type="ARBA" id="ARBA00023277"/>
    </source>
</evidence>
<organism evidence="14 15">
    <name type="scientific">Aminobacter aminovorans</name>
    <name type="common">Chelatobacter heintzii</name>
    <dbReference type="NCBI Taxonomy" id="83263"/>
    <lineage>
        <taxon>Bacteria</taxon>
        <taxon>Pseudomonadati</taxon>
        <taxon>Pseudomonadota</taxon>
        <taxon>Alphaproteobacteria</taxon>
        <taxon>Hyphomicrobiales</taxon>
        <taxon>Phyllobacteriaceae</taxon>
        <taxon>Aminobacter</taxon>
    </lineage>
</organism>
<accession>A0A381IMD3</accession>
<evidence type="ECO:0000256" key="6">
    <source>
        <dbReference type="ARBA" id="ARBA00022741"/>
    </source>
</evidence>
<evidence type="ECO:0000259" key="13">
    <source>
        <dbReference type="Pfam" id="PF00294"/>
    </source>
</evidence>
<keyword evidence="5 12" id="KW-0479">Metal-binding</keyword>
<feature type="domain" description="Carbohydrate kinase PfkB" evidence="13">
    <location>
        <begin position="10"/>
        <end position="289"/>
    </location>
</feature>
<keyword evidence="10 12" id="KW-0630">Potassium</keyword>
<dbReference type="InterPro" id="IPR002173">
    <property type="entry name" value="Carboh/pur_kinase_PfkB_CS"/>
</dbReference>
<evidence type="ECO:0000256" key="10">
    <source>
        <dbReference type="ARBA" id="ARBA00022958"/>
    </source>
</evidence>
<dbReference type="InterPro" id="IPR002139">
    <property type="entry name" value="Ribo/fructo_kinase"/>
</dbReference>
<keyword evidence="6 12" id="KW-0547">Nucleotide-binding</keyword>
<feature type="binding site" evidence="12">
    <location>
        <begin position="245"/>
        <end position="246"/>
    </location>
    <ligand>
        <name>ATP</name>
        <dbReference type="ChEBI" id="CHEBI:30616"/>
    </ligand>
</feature>
<dbReference type="GO" id="GO:0019303">
    <property type="term" value="P:D-ribose catabolic process"/>
    <property type="evidence" value="ECO:0007669"/>
    <property type="project" value="UniProtKB-UniRule"/>
</dbReference>